<feature type="domain" description="Thiolase C-terminal" evidence="1">
    <location>
        <begin position="237"/>
        <end position="380"/>
    </location>
</feature>
<dbReference type="Pfam" id="PF22691">
    <property type="entry name" value="Thiolase_C_1"/>
    <property type="match status" value="1"/>
</dbReference>
<dbReference type="InterPro" id="IPR055140">
    <property type="entry name" value="Thiolase_C_2"/>
</dbReference>
<evidence type="ECO:0000259" key="1">
    <source>
        <dbReference type="Pfam" id="PF22691"/>
    </source>
</evidence>
<proteinExistence type="predicted"/>
<gene>
    <name evidence="2" type="ORF">UFOPK2342_01345</name>
    <name evidence="3" type="ORF">UFOPK2423_01053</name>
</gene>
<dbReference type="PIRSF" id="PIRSF000429">
    <property type="entry name" value="Ac-CoA_Ac_transf"/>
    <property type="match status" value="1"/>
</dbReference>
<dbReference type="InterPro" id="IPR016039">
    <property type="entry name" value="Thiolase-like"/>
</dbReference>
<dbReference type="CDD" id="cd00829">
    <property type="entry name" value="SCP-x_thiolase"/>
    <property type="match status" value="1"/>
</dbReference>
<dbReference type="EMBL" id="CAEZXB010000032">
    <property type="protein sequence ID" value="CAB4683719.1"/>
    <property type="molecule type" value="Genomic_DNA"/>
</dbReference>
<dbReference type="GO" id="GO:0016747">
    <property type="term" value="F:acyltransferase activity, transferring groups other than amino-acyl groups"/>
    <property type="evidence" value="ECO:0007669"/>
    <property type="project" value="InterPro"/>
</dbReference>
<dbReference type="AlphaFoldDB" id="A0A6J6NC11"/>
<accession>A0A6J6NC11</accession>
<evidence type="ECO:0000313" key="2">
    <source>
        <dbReference type="EMBL" id="CAB4683719.1"/>
    </source>
</evidence>
<reference evidence="2" key="1">
    <citation type="submission" date="2020-05" db="EMBL/GenBank/DDBJ databases">
        <authorList>
            <person name="Chiriac C."/>
            <person name="Salcher M."/>
            <person name="Ghai R."/>
            <person name="Kavagutti S V."/>
        </authorList>
    </citation>
    <scope>NUCLEOTIDE SEQUENCE</scope>
</reference>
<name>A0A6J6NC11_9ZZZZ</name>
<dbReference type="EMBL" id="CAEZXN010000023">
    <property type="protein sequence ID" value="CAB4698841.1"/>
    <property type="molecule type" value="Genomic_DNA"/>
</dbReference>
<dbReference type="PANTHER" id="PTHR42870:SF1">
    <property type="entry name" value="NON-SPECIFIC LIPID-TRANSFER PROTEIN-LIKE 2"/>
    <property type="match status" value="1"/>
</dbReference>
<evidence type="ECO:0000313" key="3">
    <source>
        <dbReference type="EMBL" id="CAB4698841.1"/>
    </source>
</evidence>
<dbReference type="PANTHER" id="PTHR42870">
    <property type="entry name" value="ACETYL-COA C-ACETYLTRANSFERASE"/>
    <property type="match status" value="1"/>
</dbReference>
<dbReference type="SUPFAM" id="SSF53901">
    <property type="entry name" value="Thiolase-like"/>
    <property type="match status" value="2"/>
</dbReference>
<dbReference type="InterPro" id="IPR002155">
    <property type="entry name" value="Thiolase"/>
</dbReference>
<organism evidence="2">
    <name type="scientific">freshwater metagenome</name>
    <dbReference type="NCBI Taxonomy" id="449393"/>
    <lineage>
        <taxon>unclassified sequences</taxon>
        <taxon>metagenomes</taxon>
        <taxon>ecological metagenomes</taxon>
    </lineage>
</organism>
<sequence length="382" mass="40106">MQGVLPEVFIVGAAECDLGVTNKSILELQGQAVTRALADAGLSTRDVDGIATNGISRFSATQLADYLGIVPSFTDSSFAGGSSFEIYVARAVEALRSGQCTTVVISFASNQRSAKSRSLGGVIEHHTPEAQFETPFGPLFPLSYYAMAAQRYLHEVPHGRAALSEVAISAREWALLNPAAFRYGTKSLTPADIERADLISSPLTTADCCLVTDGGGAIVLTTKVVDKKRAVKVIGYGEATTNTSMTSVDDLMVTGAVESGKRAFAMAGITPQDIDVVEVYDSFTITVLLTLEALGFAPRGGAAELMLSGKTRPGGSFPLNTSGGGLSYCHPGQYGILLLIEAVRQLRGECGERQVPHAKRALAHGTGGIFSTHATVILEKAS</sequence>
<protein>
    <submittedName>
        <fullName evidence="2">Unannotated protein</fullName>
    </submittedName>
</protein>
<dbReference type="Gene3D" id="3.40.47.10">
    <property type="match status" value="1"/>
</dbReference>